<proteinExistence type="predicted"/>
<feature type="region of interest" description="Disordered" evidence="1">
    <location>
        <begin position="20"/>
        <end position="42"/>
    </location>
</feature>
<name>A0ABW5EN06_9BURK</name>
<comment type="caution">
    <text evidence="2">The sequence shown here is derived from an EMBL/GenBank/DDBJ whole genome shotgun (WGS) entry which is preliminary data.</text>
</comment>
<evidence type="ECO:0000313" key="2">
    <source>
        <dbReference type="EMBL" id="MFD2318429.1"/>
    </source>
</evidence>
<organism evidence="2 3">
    <name type="scientific">Delftia deserti</name>
    <dbReference type="NCBI Taxonomy" id="1651218"/>
    <lineage>
        <taxon>Bacteria</taxon>
        <taxon>Pseudomonadati</taxon>
        <taxon>Pseudomonadota</taxon>
        <taxon>Betaproteobacteria</taxon>
        <taxon>Burkholderiales</taxon>
        <taxon>Comamonadaceae</taxon>
        <taxon>Delftia</taxon>
    </lineage>
</organism>
<gene>
    <name evidence="2" type="ORF">ACFSPV_06930</name>
</gene>
<keyword evidence="3" id="KW-1185">Reference proteome</keyword>
<accession>A0ABW5EN06</accession>
<evidence type="ECO:0000256" key="1">
    <source>
        <dbReference type="SAM" id="MobiDB-lite"/>
    </source>
</evidence>
<reference evidence="3" key="1">
    <citation type="journal article" date="2019" name="Int. J. Syst. Evol. Microbiol.">
        <title>The Global Catalogue of Microorganisms (GCM) 10K type strain sequencing project: providing services to taxonomists for standard genome sequencing and annotation.</title>
        <authorList>
            <consortium name="The Broad Institute Genomics Platform"/>
            <consortium name="The Broad Institute Genome Sequencing Center for Infectious Disease"/>
            <person name="Wu L."/>
            <person name="Ma J."/>
        </authorList>
    </citation>
    <scope>NUCLEOTIDE SEQUENCE [LARGE SCALE GENOMIC DNA]</scope>
    <source>
        <strain evidence="3">CCUG 62793</strain>
    </source>
</reference>
<dbReference type="EMBL" id="JBHUIG010000004">
    <property type="protein sequence ID" value="MFD2318429.1"/>
    <property type="molecule type" value="Genomic_DNA"/>
</dbReference>
<dbReference type="Proteomes" id="UP001597287">
    <property type="component" value="Unassembled WGS sequence"/>
</dbReference>
<protein>
    <submittedName>
        <fullName evidence="2">Uncharacterized protein</fullName>
    </submittedName>
</protein>
<sequence length="42" mass="4632">MRTNLIQILKEVGSIHARLRHGLPRSRHDRGTLAARQSGSAA</sequence>
<evidence type="ECO:0000313" key="3">
    <source>
        <dbReference type="Proteomes" id="UP001597287"/>
    </source>
</evidence>